<organism evidence="1 2">
    <name type="scientific">Dryococelus australis</name>
    <dbReference type="NCBI Taxonomy" id="614101"/>
    <lineage>
        <taxon>Eukaryota</taxon>
        <taxon>Metazoa</taxon>
        <taxon>Ecdysozoa</taxon>
        <taxon>Arthropoda</taxon>
        <taxon>Hexapoda</taxon>
        <taxon>Insecta</taxon>
        <taxon>Pterygota</taxon>
        <taxon>Neoptera</taxon>
        <taxon>Polyneoptera</taxon>
        <taxon>Phasmatodea</taxon>
        <taxon>Verophasmatodea</taxon>
        <taxon>Anareolatae</taxon>
        <taxon>Phasmatidae</taxon>
        <taxon>Eurycanthinae</taxon>
        <taxon>Dryococelus</taxon>
    </lineage>
</organism>
<gene>
    <name evidence="1" type="ORF">PR048_017239</name>
</gene>
<dbReference type="EMBL" id="JARBHB010000006">
    <property type="protein sequence ID" value="KAJ8880768.1"/>
    <property type="molecule type" value="Genomic_DNA"/>
</dbReference>
<comment type="caution">
    <text evidence="1">The sequence shown here is derived from an EMBL/GenBank/DDBJ whole genome shotgun (WGS) entry which is preliminary data.</text>
</comment>
<name>A0ABQ9H8Z3_9NEOP</name>
<evidence type="ECO:0000313" key="2">
    <source>
        <dbReference type="Proteomes" id="UP001159363"/>
    </source>
</evidence>
<evidence type="ECO:0000313" key="1">
    <source>
        <dbReference type="EMBL" id="KAJ8880768.1"/>
    </source>
</evidence>
<protein>
    <submittedName>
        <fullName evidence="1">Uncharacterized protein</fullName>
    </submittedName>
</protein>
<sequence length="67" mass="7826">MQINKLGMKIFPELNLAFNSVPHSTMVCDLVVCRHYVYSRKVEHFSSRLMMLYDGSYKILRFLGPVT</sequence>
<dbReference type="Proteomes" id="UP001159363">
    <property type="component" value="Chromosome 5"/>
</dbReference>
<feature type="non-terminal residue" evidence="1">
    <location>
        <position position="67"/>
    </location>
</feature>
<proteinExistence type="predicted"/>
<accession>A0ABQ9H8Z3</accession>
<reference evidence="1 2" key="1">
    <citation type="submission" date="2023-02" db="EMBL/GenBank/DDBJ databases">
        <title>LHISI_Scaffold_Assembly.</title>
        <authorList>
            <person name="Stuart O.P."/>
            <person name="Cleave R."/>
            <person name="Magrath M.J.L."/>
            <person name="Mikheyev A.S."/>
        </authorList>
    </citation>
    <scope>NUCLEOTIDE SEQUENCE [LARGE SCALE GENOMIC DNA]</scope>
    <source>
        <strain evidence="1">Daus_M_001</strain>
        <tissue evidence="1">Leg muscle</tissue>
    </source>
</reference>
<keyword evidence="2" id="KW-1185">Reference proteome</keyword>